<dbReference type="Proteomes" id="UP000027442">
    <property type="component" value="Unassembled WGS sequence"/>
</dbReference>
<dbReference type="PATRIC" id="fig|1122985.7.peg.1100"/>
<evidence type="ECO:0000313" key="2">
    <source>
        <dbReference type="Proteomes" id="UP000027442"/>
    </source>
</evidence>
<dbReference type="HOGENOM" id="CLU_3294646_0_0_10"/>
<comment type="caution">
    <text evidence="1">The sequence shown here is derived from an EMBL/GenBank/DDBJ whole genome shotgun (WGS) entry which is preliminary data.</text>
</comment>
<gene>
    <name evidence="1" type="ORF">HMPREF1991_01058</name>
</gene>
<dbReference type="EMBL" id="JNGW01000043">
    <property type="protein sequence ID" value="KDR52825.1"/>
    <property type="molecule type" value="Genomic_DNA"/>
</dbReference>
<sequence>MCYYANRYAVVGVTPLTCTRAYYELLGYLELVYGYCSMKKW</sequence>
<protein>
    <submittedName>
        <fullName evidence="1">Uncharacterized protein</fullName>
    </submittedName>
</protein>
<keyword evidence="2" id="KW-1185">Reference proteome</keyword>
<evidence type="ECO:0000313" key="1">
    <source>
        <dbReference type="EMBL" id="KDR52825.1"/>
    </source>
</evidence>
<reference evidence="1 2" key="1">
    <citation type="submission" date="2013-08" db="EMBL/GenBank/DDBJ databases">
        <authorList>
            <person name="Weinstock G."/>
            <person name="Sodergren E."/>
            <person name="Wylie T."/>
            <person name="Fulton L."/>
            <person name="Fulton R."/>
            <person name="Fronick C."/>
            <person name="O'Laughlin M."/>
            <person name="Godfrey J."/>
            <person name="Miner T."/>
            <person name="Herter B."/>
            <person name="Appelbaum E."/>
            <person name="Cordes M."/>
            <person name="Lek S."/>
            <person name="Wollam A."/>
            <person name="Pepin K.H."/>
            <person name="Palsikar V.B."/>
            <person name="Mitreva M."/>
            <person name="Wilson R.K."/>
        </authorList>
    </citation>
    <scope>NUCLEOTIDE SEQUENCE [LARGE SCALE GENOMIC DNA]</scope>
    <source>
        <strain evidence="1 2">ATCC 15930</strain>
    </source>
</reference>
<proteinExistence type="predicted"/>
<organism evidence="1 2">
    <name type="scientific">Hoylesella loescheii DSM 19665 = JCM 12249 = ATCC 15930</name>
    <dbReference type="NCBI Taxonomy" id="1122985"/>
    <lineage>
        <taxon>Bacteria</taxon>
        <taxon>Pseudomonadati</taxon>
        <taxon>Bacteroidota</taxon>
        <taxon>Bacteroidia</taxon>
        <taxon>Bacteroidales</taxon>
        <taxon>Prevotellaceae</taxon>
        <taxon>Hoylesella</taxon>
    </lineage>
</organism>
<accession>A0A069QJ23</accession>
<name>A0A069QJ23_HOYLO</name>
<dbReference type="AlphaFoldDB" id="A0A069QJ23"/>